<gene>
    <name evidence="6" type="ORF">SAMN05192540_1980</name>
</gene>
<feature type="compositionally biased region" description="Basic and acidic residues" evidence="5">
    <location>
        <begin position="1"/>
        <end position="19"/>
    </location>
</feature>
<proteinExistence type="inferred from homology"/>
<feature type="region of interest" description="Disordered" evidence="5">
    <location>
        <begin position="1"/>
        <end position="20"/>
    </location>
</feature>
<evidence type="ECO:0000256" key="5">
    <source>
        <dbReference type="SAM" id="MobiDB-lite"/>
    </source>
</evidence>
<dbReference type="InterPro" id="IPR005814">
    <property type="entry name" value="Aminotrans_3"/>
</dbReference>
<dbReference type="InterPro" id="IPR015421">
    <property type="entry name" value="PyrdxlP-dep_Trfase_major"/>
</dbReference>
<dbReference type="Gene3D" id="3.90.1150.10">
    <property type="entry name" value="Aspartate Aminotransferase, domain 1"/>
    <property type="match status" value="1"/>
</dbReference>
<evidence type="ECO:0000313" key="6">
    <source>
        <dbReference type="EMBL" id="SEB95485.1"/>
    </source>
</evidence>
<dbReference type="NCBIfam" id="NF004755">
    <property type="entry name" value="PRK06082.1"/>
    <property type="match status" value="1"/>
</dbReference>
<organism evidence="6 7">
    <name type="scientific">Maribacter dokdonensis</name>
    <dbReference type="NCBI Taxonomy" id="320912"/>
    <lineage>
        <taxon>Bacteria</taxon>
        <taxon>Pseudomonadati</taxon>
        <taxon>Bacteroidota</taxon>
        <taxon>Flavobacteriia</taxon>
        <taxon>Flavobacteriales</taxon>
        <taxon>Flavobacteriaceae</taxon>
        <taxon>Maribacter</taxon>
    </lineage>
</organism>
<dbReference type="InterPro" id="IPR049704">
    <property type="entry name" value="Aminotrans_3_PPA_site"/>
</dbReference>
<dbReference type="PIRSF" id="PIRSF000521">
    <property type="entry name" value="Transaminase_4ab_Lys_Orn"/>
    <property type="match status" value="1"/>
</dbReference>
<keyword evidence="6" id="KW-0032">Aminotransferase</keyword>
<comment type="cofactor">
    <cofactor evidence="1">
        <name>pyridoxal 5'-phosphate</name>
        <dbReference type="ChEBI" id="CHEBI:597326"/>
    </cofactor>
</comment>
<dbReference type="SUPFAM" id="SSF53383">
    <property type="entry name" value="PLP-dependent transferases"/>
    <property type="match status" value="1"/>
</dbReference>
<dbReference type="AlphaFoldDB" id="A0A1H4NKQ1"/>
<sequence>MLNDRNMKHDPLQNKRTEGDINNTHARNEWIDGITDVKTLRLLEKDARYFFHQALSTPCLDVLGNCSGPHIENISGKRYLDFHGNNVHQLGFSHPKLVKRLTEQLQGLSFSTRRYTNEPAIKFAEKLASLLPSDLNRVLMTPNGSSAVGIALKLARAVTGKFKVVSFWDSFHGASLDAVSVGGEAVFREYMGPMMPGVERIPPPVTYRGIFEGDEAKCLEYLEYVFAKEGDIGAFIAETVRNTDVQLPSVTFWKAARALCNKYGVVLILDEIPIALGRTGKMFAFEHYGIEPDILCLGKGLGGGIFPQACMVTRDRYNTFPDISLGHYTHEKSPLGAMAALTTLEIIEEEKILHKVAGDSLTMCTSMTILKEKYELIGDIRGRGLLWGVELVTNRETKEKAVEKAEQVMYNCLKNGLSFKVSAGNVLQLAPALTITRIELKNAIQILEHALDSVSN</sequence>
<dbReference type="PROSITE" id="PS00600">
    <property type="entry name" value="AA_TRANSFER_CLASS_3"/>
    <property type="match status" value="1"/>
</dbReference>
<dbReference type="PANTHER" id="PTHR43094:SF1">
    <property type="entry name" value="AMINOTRANSFERASE CLASS-III"/>
    <property type="match status" value="1"/>
</dbReference>
<evidence type="ECO:0000256" key="1">
    <source>
        <dbReference type="ARBA" id="ARBA00001933"/>
    </source>
</evidence>
<dbReference type="Proteomes" id="UP000183038">
    <property type="component" value="Unassembled WGS sequence"/>
</dbReference>
<dbReference type="PANTHER" id="PTHR43094">
    <property type="entry name" value="AMINOTRANSFERASE"/>
    <property type="match status" value="1"/>
</dbReference>
<evidence type="ECO:0000256" key="4">
    <source>
        <dbReference type="RuleBase" id="RU003560"/>
    </source>
</evidence>
<dbReference type="Gene3D" id="3.40.640.10">
    <property type="entry name" value="Type I PLP-dependent aspartate aminotransferase-like (Major domain)"/>
    <property type="match status" value="1"/>
</dbReference>
<protein>
    <submittedName>
        <fullName evidence="6">4-aminobutyrate aminotransferase apoenzyme</fullName>
    </submittedName>
</protein>
<evidence type="ECO:0000256" key="2">
    <source>
        <dbReference type="ARBA" id="ARBA00008954"/>
    </source>
</evidence>
<dbReference type="InterPro" id="IPR015424">
    <property type="entry name" value="PyrdxlP-dep_Trfase"/>
</dbReference>
<keyword evidence="3 4" id="KW-0663">Pyridoxal phosphate</keyword>
<comment type="similarity">
    <text evidence="2 4">Belongs to the class-III pyridoxal-phosphate-dependent aminotransferase family.</text>
</comment>
<dbReference type="GO" id="GO:0030170">
    <property type="term" value="F:pyridoxal phosphate binding"/>
    <property type="evidence" value="ECO:0007669"/>
    <property type="project" value="InterPro"/>
</dbReference>
<name>A0A1H4NKQ1_9FLAO</name>
<dbReference type="GO" id="GO:0008483">
    <property type="term" value="F:transaminase activity"/>
    <property type="evidence" value="ECO:0007669"/>
    <property type="project" value="UniProtKB-KW"/>
</dbReference>
<evidence type="ECO:0000256" key="3">
    <source>
        <dbReference type="ARBA" id="ARBA00022898"/>
    </source>
</evidence>
<keyword evidence="6" id="KW-0808">Transferase</keyword>
<accession>A0A1H4NKQ1</accession>
<dbReference type="CDD" id="cd00610">
    <property type="entry name" value="OAT_like"/>
    <property type="match status" value="1"/>
</dbReference>
<dbReference type="InterPro" id="IPR015422">
    <property type="entry name" value="PyrdxlP-dep_Trfase_small"/>
</dbReference>
<dbReference type="EMBL" id="FNTB01000001">
    <property type="protein sequence ID" value="SEB95485.1"/>
    <property type="molecule type" value="Genomic_DNA"/>
</dbReference>
<dbReference type="Pfam" id="PF00202">
    <property type="entry name" value="Aminotran_3"/>
    <property type="match status" value="1"/>
</dbReference>
<reference evidence="6 7" key="1">
    <citation type="submission" date="2016-10" db="EMBL/GenBank/DDBJ databases">
        <authorList>
            <person name="de Groot N.N."/>
        </authorList>
    </citation>
    <scope>NUCLEOTIDE SEQUENCE [LARGE SCALE GENOMIC DNA]</scope>
    <source>
        <strain evidence="6 7">MAR_2009_71</strain>
    </source>
</reference>
<evidence type="ECO:0000313" key="7">
    <source>
        <dbReference type="Proteomes" id="UP000183038"/>
    </source>
</evidence>